<dbReference type="Proteomes" id="UP000306102">
    <property type="component" value="Unassembled WGS sequence"/>
</dbReference>
<dbReference type="GO" id="GO:0003729">
    <property type="term" value="F:mRNA binding"/>
    <property type="evidence" value="ECO:0007669"/>
    <property type="project" value="TreeGrafter"/>
</dbReference>
<keyword evidence="3" id="KW-1185">Reference proteome</keyword>
<feature type="region of interest" description="Disordered" evidence="1">
    <location>
        <begin position="1"/>
        <end position="106"/>
    </location>
</feature>
<dbReference type="PANTHER" id="PTHR32091:SF4">
    <property type="entry name" value="OS07G0546100 PROTEIN"/>
    <property type="match status" value="1"/>
</dbReference>
<dbReference type="InterPro" id="IPR010433">
    <property type="entry name" value="EIF-4B_pln"/>
</dbReference>
<evidence type="ECO:0000313" key="3">
    <source>
        <dbReference type="Proteomes" id="UP000306102"/>
    </source>
</evidence>
<dbReference type="EMBL" id="SDRB02010569">
    <property type="protein sequence ID" value="THG05735.1"/>
    <property type="molecule type" value="Genomic_DNA"/>
</dbReference>
<reference evidence="2 3" key="1">
    <citation type="journal article" date="2018" name="Proc. Natl. Acad. Sci. U.S.A.">
        <title>Draft genome sequence of Camellia sinensis var. sinensis provides insights into the evolution of the tea genome and tea quality.</title>
        <authorList>
            <person name="Wei C."/>
            <person name="Yang H."/>
            <person name="Wang S."/>
            <person name="Zhao J."/>
            <person name="Liu C."/>
            <person name="Gao L."/>
            <person name="Xia E."/>
            <person name="Lu Y."/>
            <person name="Tai Y."/>
            <person name="She G."/>
            <person name="Sun J."/>
            <person name="Cao H."/>
            <person name="Tong W."/>
            <person name="Gao Q."/>
            <person name="Li Y."/>
            <person name="Deng W."/>
            <person name="Jiang X."/>
            <person name="Wang W."/>
            <person name="Chen Q."/>
            <person name="Zhang S."/>
            <person name="Li H."/>
            <person name="Wu J."/>
            <person name="Wang P."/>
            <person name="Li P."/>
            <person name="Shi C."/>
            <person name="Zheng F."/>
            <person name="Jian J."/>
            <person name="Huang B."/>
            <person name="Shan D."/>
            <person name="Shi M."/>
            <person name="Fang C."/>
            <person name="Yue Y."/>
            <person name="Li F."/>
            <person name="Li D."/>
            <person name="Wei S."/>
            <person name="Han B."/>
            <person name="Jiang C."/>
            <person name="Yin Y."/>
            <person name="Xia T."/>
            <person name="Zhang Z."/>
            <person name="Bennetzen J.L."/>
            <person name="Zhao S."/>
            <person name="Wan X."/>
        </authorList>
    </citation>
    <scope>NUCLEOTIDE SEQUENCE [LARGE SCALE GENOMIC DNA]</scope>
    <source>
        <strain evidence="3">cv. Shuchazao</strain>
        <tissue evidence="2">Leaf</tissue>
    </source>
</reference>
<feature type="region of interest" description="Disordered" evidence="1">
    <location>
        <begin position="127"/>
        <end position="146"/>
    </location>
</feature>
<dbReference type="AlphaFoldDB" id="A0A4S4DST4"/>
<protein>
    <submittedName>
        <fullName evidence="2">Uncharacterized protein</fullName>
    </submittedName>
</protein>
<feature type="region of interest" description="Disordered" evidence="1">
    <location>
        <begin position="345"/>
        <end position="399"/>
    </location>
</feature>
<comment type="caution">
    <text evidence="2">The sequence shown here is derived from an EMBL/GenBank/DDBJ whole genome shotgun (WGS) entry which is preliminary data.</text>
</comment>
<feature type="compositionally biased region" description="Polar residues" evidence="1">
    <location>
        <begin position="481"/>
        <end position="490"/>
    </location>
</feature>
<gene>
    <name evidence="2" type="ORF">TEA_004206</name>
</gene>
<feature type="region of interest" description="Disordered" evidence="1">
    <location>
        <begin position="417"/>
        <end position="505"/>
    </location>
</feature>
<evidence type="ECO:0000313" key="2">
    <source>
        <dbReference type="EMBL" id="THG05735.1"/>
    </source>
</evidence>
<feature type="compositionally biased region" description="Basic and acidic residues" evidence="1">
    <location>
        <begin position="491"/>
        <end position="505"/>
    </location>
</feature>
<proteinExistence type="predicted"/>
<organism evidence="2 3">
    <name type="scientific">Camellia sinensis var. sinensis</name>
    <name type="common">China tea</name>
    <dbReference type="NCBI Taxonomy" id="542762"/>
    <lineage>
        <taxon>Eukaryota</taxon>
        <taxon>Viridiplantae</taxon>
        <taxon>Streptophyta</taxon>
        <taxon>Embryophyta</taxon>
        <taxon>Tracheophyta</taxon>
        <taxon>Spermatophyta</taxon>
        <taxon>Magnoliopsida</taxon>
        <taxon>eudicotyledons</taxon>
        <taxon>Gunneridae</taxon>
        <taxon>Pentapetalae</taxon>
        <taxon>asterids</taxon>
        <taxon>Ericales</taxon>
        <taxon>Theaceae</taxon>
        <taxon>Camellia</taxon>
    </lineage>
</organism>
<feature type="compositionally biased region" description="Basic and acidic residues" evidence="1">
    <location>
        <begin position="88"/>
        <end position="98"/>
    </location>
</feature>
<feature type="compositionally biased region" description="Polar residues" evidence="1">
    <location>
        <begin position="547"/>
        <end position="557"/>
    </location>
</feature>
<dbReference type="GO" id="GO:0003743">
    <property type="term" value="F:translation initiation factor activity"/>
    <property type="evidence" value="ECO:0007669"/>
    <property type="project" value="InterPro"/>
</dbReference>
<sequence>MSKKKVSGSSTTMTLKDFHGGSIPSDLPLPSAPGLIVKPSDRPSFDRQGSWGNPNSRSDHRLRPGSAGAVRNFDDKTPFLSPSAHIGRNFDEDERKPLDGVSGPRRMVSDESIRALPIRTEVKPVYSSTGRLPTQQISSPASQLSSGSVSSYAGRVAETTNLGGNSQNFGGNTSYSAKFSDAANVGVNFSHTGGNSGQAVSGMHPNAWAIRKEAVSTTESLNTMWSGPNAASKLAHASALEKVSSGRWQSKQSIHHPPTDVEVIRHAAVESEFHSKGHLYNKSSYHPMDVADRVEYDDAMLVRHAERSLTLDHGIRGGGKELPTYERARSPIFPETVERNTPSYVEGVHPARSNGKFSGSELQSPVPLEQAERPKLKLLPRSKPLEGLEPPVDYKKGYQQTHNSDHLENVTESYGNANHANTVLPGSDSGNRAVERPKLNLKPRSQPLEQSQGNSKNERTTVFGGAQPANRVKQDVPRTETVPTHSTPTRYNEKAENNLLDYRIRKNNDRRDNHVDIERTDMQRKNWRSDNWRNNRETEKHHHHHQQLPQERPSSPETWRKPAEQPKPSSPDNPSLRYGKAASAVELAQAFSRSVSDPKTAK</sequence>
<accession>A0A4S4DST4</accession>
<dbReference type="PANTHER" id="PTHR32091">
    <property type="entry name" value="EUKARYOTIC TRANSLATION INITIATION FACTOR 4B"/>
    <property type="match status" value="1"/>
</dbReference>
<feature type="region of interest" description="Disordered" evidence="1">
    <location>
        <begin position="537"/>
        <end position="581"/>
    </location>
</feature>
<name>A0A4S4DST4_CAMSN</name>
<evidence type="ECO:0000256" key="1">
    <source>
        <dbReference type="SAM" id="MobiDB-lite"/>
    </source>
</evidence>